<keyword evidence="2" id="KW-1185">Reference proteome</keyword>
<accession>W5TEL3</accession>
<dbReference type="Proteomes" id="UP000019150">
    <property type="component" value="Chromosome"/>
</dbReference>
<dbReference type="EMBL" id="CP006850">
    <property type="protein sequence ID" value="AHH17677.1"/>
    <property type="molecule type" value="Genomic_DNA"/>
</dbReference>
<evidence type="ECO:0000313" key="1">
    <source>
        <dbReference type="EMBL" id="AHH17677.1"/>
    </source>
</evidence>
<gene>
    <name evidence="1" type="ORF">NONO_c28880</name>
</gene>
<dbReference type="AlphaFoldDB" id="W5TEL3"/>
<dbReference type="eggNOG" id="ENOG50347NP">
    <property type="taxonomic scope" value="Bacteria"/>
</dbReference>
<name>W5TEL3_9NOCA</name>
<evidence type="ECO:0000313" key="2">
    <source>
        <dbReference type="Proteomes" id="UP000019150"/>
    </source>
</evidence>
<dbReference type="KEGG" id="nno:NONO_c28880"/>
<organism evidence="1 2">
    <name type="scientific">Nocardia nova SH22a</name>
    <dbReference type="NCBI Taxonomy" id="1415166"/>
    <lineage>
        <taxon>Bacteria</taxon>
        <taxon>Bacillati</taxon>
        <taxon>Actinomycetota</taxon>
        <taxon>Actinomycetes</taxon>
        <taxon>Mycobacteriales</taxon>
        <taxon>Nocardiaceae</taxon>
        <taxon>Nocardia</taxon>
    </lineage>
</organism>
<proteinExistence type="predicted"/>
<reference evidence="1 2" key="1">
    <citation type="journal article" date="2014" name="Appl. Environ. Microbiol.">
        <title>Insights into the Microbial Degradation of Rubber and Gutta-Percha by Analysis of the Complete Genome of Nocardia nova SH22a.</title>
        <authorList>
            <person name="Luo Q."/>
            <person name="Hiessl S."/>
            <person name="Poehlein A."/>
            <person name="Daniel R."/>
            <person name="Steinbuchel A."/>
        </authorList>
    </citation>
    <scope>NUCLEOTIDE SEQUENCE [LARGE SCALE GENOMIC DNA]</scope>
    <source>
        <strain evidence="1">SH22a</strain>
    </source>
</reference>
<dbReference type="HOGENOM" id="CLU_1127373_0_0_11"/>
<dbReference type="PATRIC" id="fig|1415166.3.peg.2960"/>
<sequence>MSSVTTAEFRRLARSSPWLWRTLEFRWGGAQDETRHAWIRRPGSLRVEDDRGGLVEAVAETRPFPGARADFGWGWEPKPGRWPSAVEPEFASDGLVEVVPDAFDIDYDSPFFRNYHWVAMLNPVEFARGEWDDGHAVELSEPSIVDHHGREAWQVTARSTPGYEPTCECCALLAGRFDFDLQVWVPGPPSVIRLDRQTGLCVWIEGDGPAELDVEILAVDQPLGDDLFRRP</sequence>
<protein>
    <submittedName>
        <fullName evidence="1">Uncharacterized protein</fullName>
    </submittedName>
</protein>